<sequence length="97" mass="11251">MMSPEPIDGWHFFVKGGKMDCVVDLEHAKCDCGVYGVEKIPLLSCYSSLEYMLVCISPHLYVQQYSKELSVCRGYSREYISYRCHNILRNENAFLQN</sequence>
<accession>A0A3P6B3T5</accession>
<dbReference type="AlphaFoldDB" id="A0A3P6B3T5"/>
<name>A0A3P6B3T5_BRAOL</name>
<dbReference type="EMBL" id="LR031872">
    <property type="protein sequence ID" value="VDC95043.1"/>
    <property type="molecule type" value="Genomic_DNA"/>
</dbReference>
<reference evidence="1" key="1">
    <citation type="submission" date="2018-11" db="EMBL/GenBank/DDBJ databases">
        <authorList>
            <consortium name="Genoscope - CEA"/>
            <person name="William W."/>
        </authorList>
    </citation>
    <scope>NUCLEOTIDE SEQUENCE</scope>
</reference>
<organism evidence="1">
    <name type="scientific">Brassica oleracea</name>
    <name type="common">Wild cabbage</name>
    <dbReference type="NCBI Taxonomy" id="3712"/>
    <lineage>
        <taxon>Eukaryota</taxon>
        <taxon>Viridiplantae</taxon>
        <taxon>Streptophyta</taxon>
        <taxon>Embryophyta</taxon>
        <taxon>Tracheophyta</taxon>
        <taxon>Spermatophyta</taxon>
        <taxon>Magnoliopsida</taxon>
        <taxon>eudicotyledons</taxon>
        <taxon>Gunneridae</taxon>
        <taxon>Pentapetalae</taxon>
        <taxon>rosids</taxon>
        <taxon>malvids</taxon>
        <taxon>Brassicales</taxon>
        <taxon>Brassicaceae</taxon>
        <taxon>Brassiceae</taxon>
        <taxon>Brassica</taxon>
    </lineage>
</organism>
<protein>
    <submittedName>
        <fullName evidence="1">Uncharacterized protein</fullName>
    </submittedName>
</protein>
<gene>
    <name evidence="1" type="ORF">BOLC3T18354H</name>
</gene>
<evidence type="ECO:0000313" key="1">
    <source>
        <dbReference type="EMBL" id="VDC95043.1"/>
    </source>
</evidence>
<proteinExistence type="predicted"/>